<feature type="transmembrane region" description="Helical" evidence="6">
    <location>
        <begin position="153"/>
        <end position="171"/>
    </location>
</feature>
<feature type="transmembrane region" description="Helical" evidence="6">
    <location>
        <begin position="177"/>
        <end position="194"/>
    </location>
</feature>
<evidence type="ECO:0000256" key="4">
    <source>
        <dbReference type="ARBA" id="ARBA00022989"/>
    </source>
</evidence>
<gene>
    <name evidence="8" type="ORF">AXE80_04460</name>
</gene>
<dbReference type="GO" id="GO:0046872">
    <property type="term" value="F:metal ion binding"/>
    <property type="evidence" value="ECO:0007669"/>
    <property type="project" value="UniProtKB-KW"/>
</dbReference>
<feature type="domain" description="HMA" evidence="7">
    <location>
        <begin position="1"/>
        <end position="66"/>
    </location>
</feature>
<evidence type="ECO:0000256" key="1">
    <source>
        <dbReference type="ARBA" id="ARBA00004141"/>
    </source>
</evidence>
<evidence type="ECO:0000256" key="6">
    <source>
        <dbReference type="SAM" id="Phobius"/>
    </source>
</evidence>
<proteinExistence type="predicted"/>
<protein>
    <submittedName>
        <fullName evidence="8">Heavy metal transporter</fullName>
    </submittedName>
</protein>
<dbReference type="GO" id="GO:0016020">
    <property type="term" value="C:membrane"/>
    <property type="evidence" value="ECO:0007669"/>
    <property type="project" value="UniProtKB-SubCell"/>
</dbReference>
<dbReference type="InterPro" id="IPR036163">
    <property type="entry name" value="HMA_dom_sf"/>
</dbReference>
<evidence type="ECO:0000256" key="5">
    <source>
        <dbReference type="ARBA" id="ARBA00023136"/>
    </source>
</evidence>
<feature type="transmembrane region" description="Helical" evidence="6">
    <location>
        <begin position="90"/>
        <end position="109"/>
    </location>
</feature>
<keyword evidence="3" id="KW-0479">Metal-binding</keyword>
<dbReference type="PROSITE" id="PS50846">
    <property type="entry name" value="HMA_2"/>
    <property type="match status" value="1"/>
</dbReference>
<dbReference type="InterPro" id="IPR006121">
    <property type="entry name" value="HMA_dom"/>
</dbReference>
<dbReference type="RefSeq" id="WP_068824830.1">
    <property type="nucleotide sequence ID" value="NZ_CP014224.1"/>
</dbReference>
<dbReference type="Pfam" id="PF00403">
    <property type="entry name" value="HMA"/>
    <property type="match status" value="1"/>
</dbReference>
<dbReference type="Gene3D" id="3.30.70.100">
    <property type="match status" value="1"/>
</dbReference>
<evidence type="ECO:0000259" key="7">
    <source>
        <dbReference type="PROSITE" id="PS50846"/>
    </source>
</evidence>
<dbReference type="STRING" id="1790137.AXE80_04460"/>
<dbReference type="PROSITE" id="PS01047">
    <property type="entry name" value="HMA_1"/>
    <property type="match status" value="1"/>
</dbReference>
<sequence length="237" mass="26940">MKKTYNIKGMTCNGCVASVEEKISNIDGVKSVKANLEKGELEIDSEKLFSVTALKNVLPDKYAITEKESIHTETISFTEQKSKWQQLKPLFLILFYIAVASNLMEYKNWEFKNVMLNYMGLFYIVFSFFKFLDLKGFPDSFKMYDPIAKRIGVYGWVYPFIETALGLLFLFRVEIPLALVVTLVILGATTYGVVKTLLDKKAIKCACLGTALNLPMTEATFIENTIMIMMALTMLFI</sequence>
<dbReference type="Pfam" id="PF07291">
    <property type="entry name" value="MauE"/>
    <property type="match status" value="1"/>
</dbReference>
<keyword evidence="5 6" id="KW-0472">Membrane</keyword>
<evidence type="ECO:0000313" key="8">
    <source>
        <dbReference type="EMBL" id="ANW95572.1"/>
    </source>
</evidence>
<feature type="transmembrane region" description="Helical" evidence="6">
    <location>
        <begin position="115"/>
        <end position="132"/>
    </location>
</feature>
<reference evidence="8 9" key="1">
    <citation type="submission" date="2016-02" db="EMBL/GenBank/DDBJ databases">
        <authorList>
            <person name="Wen L."/>
            <person name="He K."/>
            <person name="Yang H."/>
        </authorList>
    </citation>
    <scope>NUCLEOTIDE SEQUENCE [LARGE SCALE GENOMIC DNA]</scope>
    <source>
        <strain evidence="8 9">CZ1127</strain>
    </source>
</reference>
<dbReference type="InterPro" id="IPR017969">
    <property type="entry name" value="Heavy-metal-associated_CS"/>
</dbReference>
<dbReference type="EMBL" id="CP014224">
    <property type="protein sequence ID" value="ANW95572.1"/>
    <property type="molecule type" value="Genomic_DNA"/>
</dbReference>
<dbReference type="KEGG" id="wfu:AXE80_04460"/>
<dbReference type="SUPFAM" id="SSF55008">
    <property type="entry name" value="HMA, heavy metal-associated domain"/>
    <property type="match status" value="1"/>
</dbReference>
<evidence type="ECO:0000256" key="3">
    <source>
        <dbReference type="ARBA" id="ARBA00022723"/>
    </source>
</evidence>
<accession>A0A1B1Y475</accession>
<dbReference type="OrthoDB" id="1521937at2"/>
<organism evidence="8 9">
    <name type="scientific">Wenyingzhuangia fucanilytica</name>
    <dbReference type="NCBI Taxonomy" id="1790137"/>
    <lineage>
        <taxon>Bacteria</taxon>
        <taxon>Pseudomonadati</taxon>
        <taxon>Bacteroidota</taxon>
        <taxon>Flavobacteriia</taxon>
        <taxon>Flavobacteriales</taxon>
        <taxon>Flavobacteriaceae</taxon>
        <taxon>Wenyingzhuangia</taxon>
    </lineage>
</organism>
<keyword evidence="4 6" id="KW-1133">Transmembrane helix</keyword>
<dbReference type="CDD" id="cd00371">
    <property type="entry name" value="HMA"/>
    <property type="match status" value="1"/>
</dbReference>
<keyword evidence="9" id="KW-1185">Reference proteome</keyword>
<dbReference type="InterPro" id="IPR009908">
    <property type="entry name" value="Methylamine_util_MauE"/>
</dbReference>
<dbReference type="Proteomes" id="UP000092967">
    <property type="component" value="Chromosome"/>
</dbReference>
<evidence type="ECO:0000313" key="9">
    <source>
        <dbReference type="Proteomes" id="UP000092967"/>
    </source>
</evidence>
<name>A0A1B1Y475_9FLAO</name>
<dbReference type="GO" id="GO:0030416">
    <property type="term" value="P:methylamine metabolic process"/>
    <property type="evidence" value="ECO:0007669"/>
    <property type="project" value="InterPro"/>
</dbReference>
<keyword evidence="2 6" id="KW-0812">Transmembrane</keyword>
<dbReference type="AlphaFoldDB" id="A0A1B1Y475"/>
<comment type="subcellular location">
    <subcellularLocation>
        <location evidence="1">Membrane</location>
        <topology evidence="1">Multi-pass membrane protein</topology>
    </subcellularLocation>
</comment>
<evidence type="ECO:0000256" key="2">
    <source>
        <dbReference type="ARBA" id="ARBA00022692"/>
    </source>
</evidence>